<evidence type="ECO:0000256" key="11">
    <source>
        <dbReference type="ARBA" id="ARBA00093250"/>
    </source>
</evidence>
<evidence type="ECO:0000256" key="12">
    <source>
        <dbReference type="ARBA" id="ARBA00093263"/>
    </source>
</evidence>
<dbReference type="Proteomes" id="UP001174909">
    <property type="component" value="Unassembled WGS sequence"/>
</dbReference>
<comment type="catalytic activity">
    <reaction evidence="6">
        <text>Delta(2)-thiazoline-2-carboxylate + NADPH + 2 H(+) = L-thiazolidine-2-carboxylate + NADP(+)</text>
        <dbReference type="Rhea" id="RHEA:68072"/>
        <dbReference type="ChEBI" id="CHEBI:15378"/>
        <dbReference type="ChEBI" id="CHEBI:57783"/>
        <dbReference type="ChEBI" id="CHEBI:58349"/>
        <dbReference type="ChEBI" id="CHEBI:176895"/>
        <dbReference type="ChEBI" id="CHEBI:176896"/>
    </reaction>
    <physiologicalReaction direction="left-to-right" evidence="6">
        <dbReference type="Rhea" id="RHEA:68073"/>
    </physiologicalReaction>
</comment>
<dbReference type="GO" id="GO:0019752">
    <property type="term" value="P:carboxylic acid metabolic process"/>
    <property type="evidence" value="ECO:0007669"/>
    <property type="project" value="UniProtKB-ARBA"/>
</dbReference>
<sequence>PLQLHVRRSPWCRRHGLKAYGVAPGNPVKFYVQLFSTETGELLALLEAGDLGQVRTGAASGIATKYMAREDSATVGVIGSGYQARTQLEAVCNVRPIKSARVFSRNPERRERFATRMSERLGIEISPVDSGEECVSDADVVITMTSTNRPVLNGEWLSEGTHINAAGANHWMRRELDGDAVRRSDIIVTDDIEQAKMECGDLIYPAELGSIRWEQVRSLADVVGGSAPGRRTDSDITLFESQGLAVQDITTGIRVYQLALEQGIGSELP</sequence>
<comment type="catalytic activity">
    <reaction evidence="9">
        <text>(S)-cystathionine ketimine + NADPH + 2 H(+) = (3R,5S)-2,3,5,6,7-pentahydro-1,4-thiazepine-3,5-dicarboxylate + NADP(+)</text>
        <dbReference type="Rhea" id="RHEA:68036"/>
        <dbReference type="ChEBI" id="CHEBI:15378"/>
        <dbReference type="ChEBI" id="CHEBI:57783"/>
        <dbReference type="ChEBI" id="CHEBI:58349"/>
        <dbReference type="ChEBI" id="CHEBI:176808"/>
        <dbReference type="ChEBI" id="CHEBI:176810"/>
    </reaction>
    <physiologicalReaction direction="left-to-right" evidence="9">
        <dbReference type="Rhea" id="RHEA:68037"/>
    </physiologicalReaction>
</comment>
<evidence type="ECO:0000313" key="19">
    <source>
        <dbReference type="Proteomes" id="UP001174909"/>
    </source>
</evidence>
<dbReference type="SUPFAM" id="SSF51735">
    <property type="entry name" value="NAD(P)-binding Rossmann-fold domains"/>
    <property type="match status" value="1"/>
</dbReference>
<dbReference type="EC" id="1.5.1.25" evidence="2"/>
<evidence type="ECO:0000256" key="5">
    <source>
        <dbReference type="ARBA" id="ARBA00093190"/>
    </source>
</evidence>
<comment type="catalytic activity">
    <reaction evidence="13">
        <text>L-proline + NAD(+) = 1-pyrroline-2-carboxylate + NADH + H(+)</text>
        <dbReference type="Rhea" id="RHEA:20321"/>
        <dbReference type="ChEBI" id="CHEBI:15378"/>
        <dbReference type="ChEBI" id="CHEBI:39785"/>
        <dbReference type="ChEBI" id="CHEBI:57540"/>
        <dbReference type="ChEBI" id="CHEBI:57945"/>
        <dbReference type="ChEBI" id="CHEBI:60039"/>
        <dbReference type="EC" id="1.5.1.1"/>
    </reaction>
    <physiologicalReaction direction="right-to-left" evidence="13">
        <dbReference type="Rhea" id="RHEA:20323"/>
    </physiologicalReaction>
</comment>
<dbReference type="EMBL" id="CASHTH010000782">
    <property type="protein sequence ID" value="CAI8007530.1"/>
    <property type="molecule type" value="Genomic_DNA"/>
</dbReference>
<comment type="catalytic activity">
    <reaction evidence="12">
        <text>(3R)-1,4-thiomorpholine-3-carboxylate + NADP(+) = 3,4-dehydrothiomorpholine-3-carboxylate + NADPH + 2 H(+)</text>
        <dbReference type="Rhea" id="RHEA:12500"/>
        <dbReference type="ChEBI" id="CHEBI:15378"/>
        <dbReference type="ChEBI" id="CHEBI:57783"/>
        <dbReference type="ChEBI" id="CHEBI:58349"/>
        <dbReference type="ChEBI" id="CHEBI:58517"/>
        <dbReference type="ChEBI" id="CHEBI:176873"/>
        <dbReference type="EC" id="1.5.1.25"/>
    </reaction>
    <physiologicalReaction direction="right-to-left" evidence="12">
        <dbReference type="Rhea" id="RHEA:12502"/>
    </physiologicalReaction>
</comment>
<evidence type="ECO:0000256" key="1">
    <source>
        <dbReference type="ARBA" id="ARBA00008903"/>
    </source>
</evidence>
<accession>A0AA35R9V7</accession>
<dbReference type="PIRSF" id="PIRSF001439">
    <property type="entry name" value="CryM"/>
    <property type="match status" value="1"/>
</dbReference>
<comment type="catalytic activity">
    <reaction evidence="14">
        <text>L-pipecolate + NADP(+) = Delta(1)-piperideine-2-carboxylate + NADPH + H(+)</text>
        <dbReference type="Rhea" id="RHEA:12524"/>
        <dbReference type="ChEBI" id="CHEBI:15378"/>
        <dbReference type="ChEBI" id="CHEBI:57783"/>
        <dbReference type="ChEBI" id="CHEBI:58349"/>
        <dbReference type="ChEBI" id="CHEBI:61185"/>
        <dbReference type="ChEBI" id="CHEBI:77631"/>
        <dbReference type="EC" id="1.5.1.1"/>
    </reaction>
    <physiologicalReaction direction="right-to-left" evidence="14">
        <dbReference type="Rhea" id="RHEA:12526"/>
    </physiologicalReaction>
</comment>
<evidence type="ECO:0000256" key="15">
    <source>
        <dbReference type="ARBA" id="ARBA00093567"/>
    </source>
</evidence>
<comment type="catalytic activity">
    <reaction evidence="10">
        <text>(R)-lanthionine ketimine + NADPH + 2 H(+) = (3R,5R)-1,4-thiomorpholine-3,5-dicarboxylate + NADP(+)</text>
        <dbReference type="Rhea" id="RHEA:68040"/>
        <dbReference type="ChEBI" id="CHEBI:15378"/>
        <dbReference type="ChEBI" id="CHEBI:57783"/>
        <dbReference type="ChEBI" id="CHEBI:58349"/>
        <dbReference type="ChEBI" id="CHEBI:176891"/>
        <dbReference type="ChEBI" id="CHEBI:176892"/>
    </reaction>
    <physiologicalReaction direction="left-to-right" evidence="10">
        <dbReference type="Rhea" id="RHEA:68041"/>
    </physiologicalReaction>
</comment>
<evidence type="ECO:0000256" key="16">
    <source>
        <dbReference type="ARBA" id="ARBA00093598"/>
    </source>
</evidence>
<evidence type="ECO:0000256" key="9">
    <source>
        <dbReference type="ARBA" id="ARBA00093227"/>
    </source>
</evidence>
<comment type="catalytic activity">
    <reaction evidence="11">
        <text>(S)-cystathionine ketimine + NADH + 2 H(+) = (3R,5S)-2,3,5,6,7-pentahydro-1,4-thiazepine-3,5-dicarboxylate + NAD(+)</text>
        <dbReference type="Rhea" id="RHEA:68032"/>
        <dbReference type="ChEBI" id="CHEBI:15378"/>
        <dbReference type="ChEBI" id="CHEBI:57540"/>
        <dbReference type="ChEBI" id="CHEBI:57945"/>
        <dbReference type="ChEBI" id="CHEBI:176808"/>
        <dbReference type="ChEBI" id="CHEBI:176810"/>
    </reaction>
    <physiologicalReaction direction="left-to-right" evidence="11">
        <dbReference type="Rhea" id="RHEA:68033"/>
    </physiologicalReaction>
</comment>
<evidence type="ECO:0000256" key="13">
    <source>
        <dbReference type="ARBA" id="ARBA00093264"/>
    </source>
</evidence>
<comment type="catalytic activity">
    <reaction evidence="7">
        <text>L-proline + NADP(+) = 1-pyrroline-2-carboxylate + NADPH + H(+)</text>
        <dbReference type="Rhea" id="RHEA:20317"/>
        <dbReference type="ChEBI" id="CHEBI:15378"/>
        <dbReference type="ChEBI" id="CHEBI:39785"/>
        <dbReference type="ChEBI" id="CHEBI:57783"/>
        <dbReference type="ChEBI" id="CHEBI:58349"/>
        <dbReference type="ChEBI" id="CHEBI:60039"/>
        <dbReference type="EC" id="1.5.1.1"/>
    </reaction>
    <physiologicalReaction direction="right-to-left" evidence="7">
        <dbReference type="Rhea" id="RHEA:20319"/>
    </physiologicalReaction>
</comment>
<dbReference type="InterPro" id="IPR003462">
    <property type="entry name" value="ODC_Mu_crystall"/>
</dbReference>
<reference evidence="18" key="1">
    <citation type="submission" date="2023-03" db="EMBL/GenBank/DDBJ databases">
        <authorList>
            <person name="Steffen K."/>
            <person name="Cardenas P."/>
        </authorList>
    </citation>
    <scope>NUCLEOTIDE SEQUENCE</scope>
</reference>
<dbReference type="InterPro" id="IPR036291">
    <property type="entry name" value="NAD(P)-bd_dom_sf"/>
</dbReference>
<dbReference type="Gene3D" id="3.40.50.720">
    <property type="entry name" value="NAD(P)-binding Rossmann-like Domain"/>
    <property type="match status" value="1"/>
</dbReference>
<evidence type="ECO:0000256" key="7">
    <source>
        <dbReference type="ARBA" id="ARBA00093203"/>
    </source>
</evidence>
<evidence type="ECO:0000256" key="4">
    <source>
        <dbReference type="ARBA" id="ARBA00033420"/>
    </source>
</evidence>
<evidence type="ECO:0000256" key="8">
    <source>
        <dbReference type="ARBA" id="ARBA00093226"/>
    </source>
</evidence>
<feature type="non-terminal residue" evidence="18">
    <location>
        <position position="1"/>
    </location>
</feature>
<dbReference type="InterPro" id="IPR023401">
    <property type="entry name" value="ODC_N"/>
</dbReference>
<gene>
    <name evidence="18" type="ORF">GBAR_LOCUS5253</name>
</gene>
<dbReference type="PANTHER" id="PTHR13812">
    <property type="entry name" value="KETIMINE REDUCTASE MU-CRYSTALLIN"/>
    <property type="match status" value="1"/>
</dbReference>
<evidence type="ECO:0000256" key="14">
    <source>
        <dbReference type="ARBA" id="ARBA00093273"/>
    </source>
</evidence>
<evidence type="ECO:0000256" key="17">
    <source>
        <dbReference type="ARBA" id="ARBA00093650"/>
    </source>
</evidence>
<keyword evidence="19" id="KW-1185">Reference proteome</keyword>
<dbReference type="PANTHER" id="PTHR13812:SF19">
    <property type="entry name" value="KETIMINE REDUCTASE MU-CRYSTALLIN"/>
    <property type="match status" value="1"/>
</dbReference>
<evidence type="ECO:0000256" key="6">
    <source>
        <dbReference type="ARBA" id="ARBA00093197"/>
    </source>
</evidence>
<dbReference type="Pfam" id="PF02423">
    <property type="entry name" value="OCD_Mu_crystall"/>
    <property type="match status" value="1"/>
</dbReference>
<dbReference type="EC" id="1.5.1.1" evidence="16"/>
<evidence type="ECO:0000256" key="10">
    <source>
        <dbReference type="ARBA" id="ARBA00093248"/>
    </source>
</evidence>
<name>A0AA35R9V7_GEOBA</name>
<comment type="catalytic activity">
    <reaction evidence="5">
        <text>L-pipecolate + NAD(+) = Delta(1)-piperideine-2-carboxylate + NADH + H(+)</text>
        <dbReference type="Rhea" id="RHEA:30807"/>
        <dbReference type="ChEBI" id="CHEBI:15378"/>
        <dbReference type="ChEBI" id="CHEBI:57540"/>
        <dbReference type="ChEBI" id="CHEBI:57945"/>
        <dbReference type="ChEBI" id="CHEBI:61185"/>
        <dbReference type="ChEBI" id="CHEBI:77631"/>
        <dbReference type="EC" id="1.5.1.1"/>
    </reaction>
    <physiologicalReaction direction="right-to-left" evidence="5">
        <dbReference type="Rhea" id="RHEA:30809"/>
    </physiologicalReaction>
</comment>
<proteinExistence type="inferred from homology"/>
<evidence type="ECO:0000313" key="18">
    <source>
        <dbReference type="EMBL" id="CAI8007530.1"/>
    </source>
</evidence>
<dbReference type="GO" id="GO:0005737">
    <property type="term" value="C:cytoplasm"/>
    <property type="evidence" value="ECO:0007669"/>
    <property type="project" value="TreeGrafter"/>
</dbReference>
<dbReference type="FunFam" id="3.40.50.720:FF:000311">
    <property type="entry name" value="Ornithine cyclodeaminase"/>
    <property type="match status" value="1"/>
</dbReference>
<evidence type="ECO:0000256" key="2">
    <source>
        <dbReference type="ARBA" id="ARBA00012883"/>
    </source>
</evidence>
<dbReference type="AlphaFoldDB" id="A0AA35R9V7"/>
<protein>
    <recommendedName>
        <fullName evidence="3">Ketimine reductase mu-crystallin</fullName>
        <ecNumber evidence="16">1.5.1.1</ecNumber>
        <ecNumber evidence="2">1.5.1.25</ecNumber>
    </recommendedName>
    <alternativeName>
        <fullName evidence="17">1-piperideine-2-carboxylate/1-pyrroline-2-carboxylate reductase</fullName>
    </alternativeName>
    <alternativeName>
        <fullName evidence="4">NADP-regulated thyroid-hormone-binding protein</fullName>
    </alternativeName>
</protein>
<comment type="subunit">
    <text evidence="15">Homodimer. Binds the thyroid hormone triiodothyronine (T3); T3 binding inhibits enzymatic activity.</text>
</comment>
<comment type="caution">
    <text evidence="18">The sequence shown here is derived from an EMBL/GenBank/DDBJ whole genome shotgun (WGS) entry which is preliminary data.</text>
</comment>
<evidence type="ECO:0000256" key="3">
    <source>
        <dbReference type="ARBA" id="ARBA00015173"/>
    </source>
</evidence>
<organism evidence="18 19">
    <name type="scientific">Geodia barretti</name>
    <name type="common">Barrett's horny sponge</name>
    <dbReference type="NCBI Taxonomy" id="519541"/>
    <lineage>
        <taxon>Eukaryota</taxon>
        <taxon>Metazoa</taxon>
        <taxon>Porifera</taxon>
        <taxon>Demospongiae</taxon>
        <taxon>Heteroscleromorpha</taxon>
        <taxon>Tetractinellida</taxon>
        <taxon>Astrophorina</taxon>
        <taxon>Geodiidae</taxon>
        <taxon>Geodia</taxon>
    </lineage>
</organism>
<comment type="catalytic activity">
    <reaction evidence="8">
        <text>(3R)-1,4-thiomorpholine-3-carboxylate + NAD(+) = 3,4-dehydrothiomorpholine-3-carboxylate + NADH + 2 H(+)</text>
        <dbReference type="Rhea" id="RHEA:12504"/>
        <dbReference type="ChEBI" id="CHEBI:15378"/>
        <dbReference type="ChEBI" id="CHEBI:57540"/>
        <dbReference type="ChEBI" id="CHEBI:57945"/>
        <dbReference type="ChEBI" id="CHEBI:58517"/>
        <dbReference type="ChEBI" id="CHEBI:176873"/>
        <dbReference type="EC" id="1.5.1.25"/>
    </reaction>
    <physiologicalReaction direction="right-to-left" evidence="8">
        <dbReference type="Rhea" id="RHEA:12506"/>
    </physiologicalReaction>
</comment>
<dbReference type="Gene3D" id="3.30.1780.10">
    <property type="entry name" value="ornithine cyclodeaminase, domain 1"/>
    <property type="match status" value="1"/>
</dbReference>
<dbReference type="GO" id="GO:0047127">
    <property type="term" value="F:thiomorpholine-carboxylate dehydrogenase activity"/>
    <property type="evidence" value="ECO:0007669"/>
    <property type="project" value="UniProtKB-EC"/>
</dbReference>
<dbReference type="GO" id="GO:0050241">
    <property type="term" value="F:pyrroline-2-carboxylate reductase activity"/>
    <property type="evidence" value="ECO:0007669"/>
    <property type="project" value="UniProtKB-EC"/>
</dbReference>
<comment type="similarity">
    <text evidence="1">Belongs to the ornithine cyclodeaminase/mu-crystallin family.</text>
</comment>